<reference evidence="6 7" key="1">
    <citation type="submission" date="2022-10" db="EMBL/GenBank/DDBJ databases">
        <title>Comparative genomic analysis of Cohnella hashimotonis sp. nov., isolated from the International Space Station.</title>
        <authorList>
            <person name="Simpson A."/>
            <person name="Venkateswaran K."/>
        </authorList>
    </citation>
    <scope>NUCLEOTIDE SEQUENCE [LARGE SCALE GENOMIC DNA]</scope>
    <source>
        <strain evidence="6 7">DSM 18997</strain>
    </source>
</reference>
<dbReference type="Gene3D" id="3.40.50.1980">
    <property type="entry name" value="Nitrogenase molybdenum iron protein domain"/>
    <property type="match status" value="2"/>
</dbReference>
<dbReference type="PRINTS" id="PR00690">
    <property type="entry name" value="ADHESNFAMILY"/>
</dbReference>
<dbReference type="InterPro" id="IPR006129">
    <property type="entry name" value="AdhesinB"/>
</dbReference>
<dbReference type="GO" id="GO:0046872">
    <property type="term" value="F:metal ion binding"/>
    <property type="evidence" value="ECO:0007669"/>
    <property type="project" value="UniProtKB-KW"/>
</dbReference>
<evidence type="ECO:0000313" key="6">
    <source>
        <dbReference type="EMBL" id="MDG0790010.1"/>
    </source>
</evidence>
<keyword evidence="7" id="KW-1185">Reference proteome</keyword>
<evidence type="ECO:0000256" key="3">
    <source>
        <dbReference type="ARBA" id="ARBA00022723"/>
    </source>
</evidence>
<dbReference type="GO" id="GO:0030313">
    <property type="term" value="C:cell envelope"/>
    <property type="evidence" value="ECO:0007669"/>
    <property type="project" value="UniProtKB-SubCell"/>
</dbReference>
<evidence type="ECO:0000256" key="2">
    <source>
        <dbReference type="ARBA" id="ARBA00022448"/>
    </source>
</evidence>
<comment type="caution">
    <text evidence="6">The sequence shown here is derived from an EMBL/GenBank/DDBJ whole genome shotgun (WGS) entry which is preliminary data.</text>
</comment>
<dbReference type="SUPFAM" id="SSF53807">
    <property type="entry name" value="Helical backbone' metal receptor"/>
    <property type="match status" value="1"/>
</dbReference>
<keyword evidence="2 5" id="KW-0813">Transport</keyword>
<dbReference type="RefSeq" id="WP_277563892.1">
    <property type="nucleotide sequence ID" value="NZ_JAPDHZ010000002.1"/>
</dbReference>
<gene>
    <name evidence="6" type="ORF">OMP38_03455</name>
</gene>
<proteinExistence type="inferred from homology"/>
<organism evidence="6 7">
    <name type="scientific">Cohnella ginsengisoli</name>
    <dbReference type="NCBI Taxonomy" id="425004"/>
    <lineage>
        <taxon>Bacteria</taxon>
        <taxon>Bacillati</taxon>
        <taxon>Bacillota</taxon>
        <taxon>Bacilli</taxon>
        <taxon>Bacillales</taxon>
        <taxon>Paenibacillaceae</taxon>
        <taxon>Cohnella</taxon>
    </lineage>
</organism>
<evidence type="ECO:0000256" key="1">
    <source>
        <dbReference type="ARBA" id="ARBA00004196"/>
    </source>
</evidence>
<dbReference type="GO" id="GO:0007155">
    <property type="term" value="P:cell adhesion"/>
    <property type="evidence" value="ECO:0007669"/>
    <property type="project" value="InterPro"/>
</dbReference>
<comment type="subcellular location">
    <subcellularLocation>
        <location evidence="1">Cell envelope</location>
    </subcellularLocation>
</comment>
<dbReference type="InterPro" id="IPR050492">
    <property type="entry name" value="Bact_metal-bind_prot9"/>
</dbReference>
<dbReference type="Pfam" id="PF01297">
    <property type="entry name" value="ZnuA"/>
    <property type="match status" value="1"/>
</dbReference>
<dbReference type="GO" id="GO:0030001">
    <property type="term" value="P:metal ion transport"/>
    <property type="evidence" value="ECO:0007669"/>
    <property type="project" value="InterPro"/>
</dbReference>
<dbReference type="PRINTS" id="PR00691">
    <property type="entry name" value="ADHESINB"/>
</dbReference>
<evidence type="ECO:0000256" key="4">
    <source>
        <dbReference type="ARBA" id="ARBA00022729"/>
    </source>
</evidence>
<keyword evidence="4" id="KW-0732">Signal</keyword>
<evidence type="ECO:0000313" key="7">
    <source>
        <dbReference type="Proteomes" id="UP001153387"/>
    </source>
</evidence>
<comment type="similarity">
    <text evidence="5">Belongs to the bacterial solute-binding protein 9 family.</text>
</comment>
<dbReference type="Proteomes" id="UP001153387">
    <property type="component" value="Unassembled WGS sequence"/>
</dbReference>
<dbReference type="EMBL" id="JAPDHZ010000002">
    <property type="protein sequence ID" value="MDG0790010.1"/>
    <property type="molecule type" value="Genomic_DNA"/>
</dbReference>
<dbReference type="PANTHER" id="PTHR42953">
    <property type="entry name" value="HIGH-AFFINITY ZINC UPTAKE SYSTEM PROTEIN ZNUA-RELATED"/>
    <property type="match status" value="1"/>
</dbReference>
<dbReference type="PANTHER" id="PTHR42953:SF1">
    <property type="entry name" value="METAL-BINDING PROTEIN HI_0362-RELATED"/>
    <property type="match status" value="1"/>
</dbReference>
<dbReference type="InterPro" id="IPR006127">
    <property type="entry name" value="ZnuA-like"/>
</dbReference>
<name>A0A9X4QL07_9BACL</name>
<dbReference type="AlphaFoldDB" id="A0A9X4QL07"/>
<protein>
    <submittedName>
        <fullName evidence="6">Zinc ABC transporter substrate-binding protein</fullName>
    </submittedName>
</protein>
<dbReference type="InterPro" id="IPR006128">
    <property type="entry name" value="Lipoprotein_PsaA-like"/>
</dbReference>
<accession>A0A9X4QL07</accession>
<evidence type="ECO:0000256" key="5">
    <source>
        <dbReference type="RuleBase" id="RU003512"/>
    </source>
</evidence>
<sequence>MLTKQLERVVLVFLFLAILVCVNTACASGGKQADEGGQTGKIRIVATIAQIAEPLAVIGGDRVAVDSLMGPGVDPHLYAATQGDIKKLQSGDIVFYSGLHLEANMVKVFEQIGKERPVLAIGETLPKERLLKDPKGATDPHIWFDIDLWKQALGAATEEMKKYSAGDAAYFETNKIAYFKQLDELKAEALEKLERIPEERRVLVTAHDAFGYFGRLLGLQVVGLQGLSTEDEIGLSDIEDTIDLLVERGVPAVFVESSINPASIEAVIEGAKKRGLQVRLGGQLYSDAMGDGGTAEGTYLGMYRHNVNTIGEALASKEG</sequence>
<keyword evidence="3" id="KW-0479">Metal-binding</keyword>